<accession>A0A1G6BN05</accession>
<dbReference type="AlphaFoldDB" id="A0A1G6BN05"/>
<dbReference type="SUPFAM" id="SSF53850">
    <property type="entry name" value="Periplasmic binding protein-like II"/>
    <property type="match status" value="1"/>
</dbReference>
<dbReference type="PANTHER" id="PTHR30126:SF40">
    <property type="entry name" value="HTH-TYPE TRANSCRIPTIONAL REGULATOR GLTR"/>
    <property type="match status" value="1"/>
</dbReference>
<evidence type="ECO:0000313" key="6">
    <source>
        <dbReference type="EMBL" id="SDB22046.1"/>
    </source>
</evidence>
<dbReference type="Gene3D" id="1.10.10.10">
    <property type="entry name" value="Winged helix-like DNA-binding domain superfamily/Winged helix DNA-binding domain"/>
    <property type="match status" value="1"/>
</dbReference>
<protein>
    <submittedName>
        <fullName evidence="6">DNA-binding transcriptional regulator, LysR family</fullName>
    </submittedName>
</protein>
<keyword evidence="3 6" id="KW-0238">DNA-binding</keyword>
<evidence type="ECO:0000256" key="2">
    <source>
        <dbReference type="ARBA" id="ARBA00023015"/>
    </source>
</evidence>
<reference evidence="6 7" key="1">
    <citation type="submission" date="2016-10" db="EMBL/GenBank/DDBJ databases">
        <authorList>
            <person name="de Groot N.N."/>
        </authorList>
    </citation>
    <scope>NUCLEOTIDE SEQUENCE [LARGE SCALE GENOMIC DNA]</scope>
    <source>
        <strain evidence="6 7">ASO4-2</strain>
    </source>
</reference>
<dbReference type="Pfam" id="PF03466">
    <property type="entry name" value="LysR_substrate"/>
    <property type="match status" value="1"/>
</dbReference>
<evidence type="ECO:0000313" key="7">
    <source>
        <dbReference type="Proteomes" id="UP000198771"/>
    </source>
</evidence>
<dbReference type="Gene3D" id="3.40.190.290">
    <property type="match status" value="1"/>
</dbReference>
<comment type="similarity">
    <text evidence="1">Belongs to the LysR transcriptional regulatory family.</text>
</comment>
<keyword evidence="7" id="KW-1185">Reference proteome</keyword>
<gene>
    <name evidence="6" type="ORF">SAMN05660653_01066</name>
</gene>
<keyword evidence="4" id="KW-0804">Transcription</keyword>
<name>A0A1G6BN05_9BACT</name>
<sequence length="263" mass="29158">MEVSFFDRLGRGIQPTQAADVLYRHCKTIFDALDQAETEIRLLSNKVSGELVLGGSTIPANYLIPSLLNSFLLRYPDVSISLIQGDSREIVNQILLGNISIGIVGARENVPELEFVALFDDSLIVLAAPDFLRAYAPPFTLDCITRMPWIVRQPGSGTQLATESALQAAGFSPRMLRVLSVVDSTEALLRFVRCGLGIAVSSKLAARDYIQRGELVALDVPELQFHRSFYVVHNPQRHQFPVIRFFLNYLIDTVSQPASLPVK</sequence>
<proteinExistence type="inferred from homology"/>
<evidence type="ECO:0000256" key="3">
    <source>
        <dbReference type="ARBA" id="ARBA00023125"/>
    </source>
</evidence>
<feature type="domain" description="LysR substrate-binding" evidence="5">
    <location>
        <begin position="46"/>
        <end position="253"/>
    </location>
</feature>
<dbReference type="InterPro" id="IPR005119">
    <property type="entry name" value="LysR_subst-bd"/>
</dbReference>
<evidence type="ECO:0000259" key="5">
    <source>
        <dbReference type="Pfam" id="PF03466"/>
    </source>
</evidence>
<evidence type="ECO:0000256" key="1">
    <source>
        <dbReference type="ARBA" id="ARBA00009437"/>
    </source>
</evidence>
<dbReference type="GO" id="GO:0000976">
    <property type="term" value="F:transcription cis-regulatory region binding"/>
    <property type="evidence" value="ECO:0007669"/>
    <property type="project" value="TreeGrafter"/>
</dbReference>
<dbReference type="STRING" id="617002.SAMN05660653_01066"/>
<keyword evidence="2" id="KW-0805">Transcription regulation</keyword>
<dbReference type="PANTHER" id="PTHR30126">
    <property type="entry name" value="HTH-TYPE TRANSCRIPTIONAL REGULATOR"/>
    <property type="match status" value="1"/>
</dbReference>
<evidence type="ECO:0000256" key="4">
    <source>
        <dbReference type="ARBA" id="ARBA00023163"/>
    </source>
</evidence>
<dbReference type="Proteomes" id="UP000198771">
    <property type="component" value="Unassembled WGS sequence"/>
</dbReference>
<dbReference type="GO" id="GO:0006355">
    <property type="term" value="P:regulation of DNA-templated transcription"/>
    <property type="evidence" value="ECO:0007669"/>
    <property type="project" value="TreeGrafter"/>
</dbReference>
<dbReference type="EMBL" id="FMXO01000005">
    <property type="protein sequence ID" value="SDB22046.1"/>
    <property type="molecule type" value="Genomic_DNA"/>
</dbReference>
<dbReference type="InterPro" id="IPR036388">
    <property type="entry name" value="WH-like_DNA-bd_sf"/>
</dbReference>
<organism evidence="6 7">
    <name type="scientific">Desulfonatronum thiosulfatophilum</name>
    <dbReference type="NCBI Taxonomy" id="617002"/>
    <lineage>
        <taxon>Bacteria</taxon>
        <taxon>Pseudomonadati</taxon>
        <taxon>Thermodesulfobacteriota</taxon>
        <taxon>Desulfovibrionia</taxon>
        <taxon>Desulfovibrionales</taxon>
        <taxon>Desulfonatronaceae</taxon>
        <taxon>Desulfonatronum</taxon>
    </lineage>
</organism>